<evidence type="ECO:0000256" key="2">
    <source>
        <dbReference type="SAM" id="Phobius"/>
    </source>
</evidence>
<dbReference type="OrthoDB" id="3872225at2"/>
<evidence type="ECO:0000313" key="4">
    <source>
        <dbReference type="Proteomes" id="UP000311713"/>
    </source>
</evidence>
<evidence type="ECO:0000313" key="3">
    <source>
        <dbReference type="EMBL" id="TNM32110.1"/>
    </source>
</evidence>
<keyword evidence="2" id="KW-1133">Transmembrane helix</keyword>
<dbReference type="EMBL" id="VDGT01000004">
    <property type="protein sequence ID" value="TNM32110.1"/>
    <property type="molecule type" value="Genomic_DNA"/>
</dbReference>
<feature type="region of interest" description="Disordered" evidence="1">
    <location>
        <begin position="135"/>
        <end position="209"/>
    </location>
</feature>
<dbReference type="AlphaFoldDB" id="A0A5C4V843"/>
<keyword evidence="2" id="KW-0472">Membrane</keyword>
<keyword evidence="4" id="KW-1185">Reference proteome</keyword>
<reference evidence="3 4" key="1">
    <citation type="submission" date="2019-06" db="EMBL/GenBank/DDBJ databases">
        <title>Draft genome of Streptomyces sedi sp. JCM16909.</title>
        <authorList>
            <person name="Klykleung N."/>
            <person name="Tanasupawat S."/>
            <person name="Kudo T."/>
            <person name="Yuki M."/>
            <person name="Ohkuma M."/>
        </authorList>
    </citation>
    <scope>NUCLEOTIDE SEQUENCE [LARGE SCALE GENOMIC DNA]</scope>
    <source>
        <strain evidence="3 4">JCM 16909</strain>
    </source>
</reference>
<evidence type="ECO:0000256" key="1">
    <source>
        <dbReference type="SAM" id="MobiDB-lite"/>
    </source>
</evidence>
<accession>A0A5C4V843</accession>
<feature type="compositionally biased region" description="Low complexity" evidence="1">
    <location>
        <begin position="346"/>
        <end position="357"/>
    </location>
</feature>
<feature type="compositionally biased region" description="Gly residues" evidence="1">
    <location>
        <begin position="392"/>
        <end position="453"/>
    </location>
</feature>
<dbReference type="Proteomes" id="UP000311713">
    <property type="component" value="Unassembled WGS sequence"/>
</dbReference>
<feature type="region of interest" description="Disordered" evidence="1">
    <location>
        <begin position="1"/>
        <end position="71"/>
    </location>
</feature>
<organism evidence="3 4">
    <name type="scientific">Streptomyces sedi</name>
    <dbReference type="NCBI Taxonomy" id="555059"/>
    <lineage>
        <taxon>Bacteria</taxon>
        <taxon>Bacillati</taxon>
        <taxon>Actinomycetota</taxon>
        <taxon>Actinomycetes</taxon>
        <taxon>Kitasatosporales</taxon>
        <taxon>Streptomycetaceae</taxon>
        <taxon>Streptomyces</taxon>
    </lineage>
</organism>
<feature type="compositionally biased region" description="Gly residues" evidence="1">
    <location>
        <begin position="358"/>
        <end position="370"/>
    </location>
</feature>
<feature type="transmembrane region" description="Helical" evidence="2">
    <location>
        <begin position="112"/>
        <end position="134"/>
    </location>
</feature>
<dbReference type="RefSeq" id="WP_139641809.1">
    <property type="nucleotide sequence ID" value="NZ_BAAAZS010000115.1"/>
</dbReference>
<feature type="compositionally biased region" description="Basic and acidic residues" evidence="1">
    <location>
        <begin position="10"/>
        <end position="71"/>
    </location>
</feature>
<evidence type="ECO:0008006" key="5">
    <source>
        <dbReference type="Google" id="ProtNLM"/>
    </source>
</evidence>
<comment type="caution">
    <text evidence="3">The sequence shown here is derived from an EMBL/GenBank/DDBJ whole genome shotgun (WGS) entry which is preliminary data.</text>
</comment>
<proteinExistence type="predicted"/>
<feature type="region of interest" description="Disordered" evidence="1">
    <location>
        <begin position="327"/>
        <end position="471"/>
    </location>
</feature>
<sequence>MTEPRPGSRHQPDPEPHDAHARRGRHEAEPSEHPAADSADRDEPRPAGRHETPGERGASADERGAPADAKDAEVEALRRLFQETVGDLEPGADSLENLRVAVPLRRRRRRHVLLGAAASVALLSIGAPLMASVADSDGGQDSAMDTSNGGGPPGSWGDNTGPGDPEATYPTDGADPGQLANGGAGNGENHPFDIGEPGEGDPTDARETLGVTSPSCLREQLGQVAADTEPADENGRIYGVIRMVNVSNEACRVTGDGELAVLSDSAGGPLVRVVDRTEGDRATRLPTPDEAHEELILPPGEGYEVRFAWVPDGGMAISGCAVAASPAENGGSTLSPQLGRETPETSTGEGDADSAGADGSGGSDGSGDSGTSGATGTSGDTSGSGDADGSETVGGGAGGSGSGGGSGNGGSGNGGSGDDGGTDEGAGGVNEGAGGAGGAGGSDPGGPGGGSGDNGSTAPSDSSGSGGESAGVVLRYTPAAGEPEAARILLDGTCSGTVYRTGVLTAAG</sequence>
<feature type="compositionally biased region" description="Low complexity" evidence="1">
    <location>
        <begin position="371"/>
        <end position="391"/>
    </location>
</feature>
<name>A0A5C4V843_9ACTN</name>
<protein>
    <recommendedName>
        <fullName evidence="5">DUF4232 domain-containing protein</fullName>
    </recommendedName>
</protein>
<gene>
    <name evidence="3" type="ORF">FH715_06800</name>
</gene>
<keyword evidence="2" id="KW-0812">Transmembrane</keyword>